<dbReference type="Proteomes" id="UP001314263">
    <property type="component" value="Unassembled WGS sequence"/>
</dbReference>
<feature type="compositionally biased region" description="Pro residues" evidence="1">
    <location>
        <begin position="350"/>
        <end position="359"/>
    </location>
</feature>
<feature type="signal peptide" evidence="2">
    <location>
        <begin position="1"/>
        <end position="19"/>
    </location>
</feature>
<protein>
    <submittedName>
        <fullName evidence="3">Uncharacterized protein</fullName>
    </submittedName>
</protein>
<evidence type="ECO:0000256" key="1">
    <source>
        <dbReference type="SAM" id="MobiDB-lite"/>
    </source>
</evidence>
<dbReference type="AlphaFoldDB" id="A0AAV1IAV5"/>
<feature type="region of interest" description="Disordered" evidence="1">
    <location>
        <begin position="310"/>
        <end position="373"/>
    </location>
</feature>
<keyword evidence="4" id="KW-1185">Reference proteome</keyword>
<gene>
    <name evidence="3" type="ORF">CVIRNUC_007703</name>
</gene>
<comment type="caution">
    <text evidence="3">The sequence shown here is derived from an EMBL/GenBank/DDBJ whole genome shotgun (WGS) entry which is preliminary data.</text>
</comment>
<name>A0AAV1IAV5_9CHLO</name>
<reference evidence="3 4" key="1">
    <citation type="submission" date="2023-10" db="EMBL/GenBank/DDBJ databases">
        <authorList>
            <person name="Maclean D."/>
            <person name="Macfadyen A."/>
        </authorList>
    </citation>
    <scope>NUCLEOTIDE SEQUENCE [LARGE SCALE GENOMIC DNA]</scope>
</reference>
<evidence type="ECO:0000313" key="3">
    <source>
        <dbReference type="EMBL" id="CAK0784499.1"/>
    </source>
</evidence>
<keyword evidence="2" id="KW-0732">Signal</keyword>
<dbReference type="Gene3D" id="3.40.50.11350">
    <property type="match status" value="1"/>
</dbReference>
<dbReference type="EMBL" id="CAUYUE010000010">
    <property type="protein sequence ID" value="CAK0784499.1"/>
    <property type="molecule type" value="Genomic_DNA"/>
</dbReference>
<organism evidence="3 4">
    <name type="scientific">Coccomyxa viridis</name>
    <dbReference type="NCBI Taxonomy" id="1274662"/>
    <lineage>
        <taxon>Eukaryota</taxon>
        <taxon>Viridiplantae</taxon>
        <taxon>Chlorophyta</taxon>
        <taxon>core chlorophytes</taxon>
        <taxon>Trebouxiophyceae</taxon>
        <taxon>Trebouxiophyceae incertae sedis</taxon>
        <taxon>Coccomyxaceae</taxon>
        <taxon>Coccomyxa</taxon>
    </lineage>
</organism>
<feature type="compositionally biased region" description="Basic residues" evidence="1">
    <location>
        <begin position="333"/>
        <end position="345"/>
    </location>
</feature>
<feature type="chain" id="PRO_5043684839" evidence="2">
    <location>
        <begin position="20"/>
        <end position="373"/>
    </location>
</feature>
<accession>A0AAV1IAV5</accession>
<evidence type="ECO:0000313" key="4">
    <source>
        <dbReference type="Proteomes" id="UP001314263"/>
    </source>
</evidence>
<evidence type="ECO:0000256" key="2">
    <source>
        <dbReference type="SAM" id="SignalP"/>
    </source>
</evidence>
<sequence length="373" mass="42302">MGWLSVVAVIVLWGHATQGCTIITLDNSGFASNAYSLLHALPIFYRRNGTFFLDNSAFNYRCSENGGWHEFFSGEDKIVPWSRPKELAHGPDCARFRREDVDAIMYALLQEKPEPLDFIGIKMAWRYRPWVQKIIDQQMRVLAKQKKPTIGFHIRGGDLLRQEKLKTRALKPVDIVQTFAQAFPLVKGGTCVIVGDEHARVTEAAKAAERHLRCKVLRTSPFWSKEGFSKETYNEQGLDVKCSGTVKMLIDLELLAHTDYLVASDHSRWSQVLQYMRYVLYDKDRSTFVDASADHADLYSTIRKYIRPESFTVTQSTPGGSGPEPRVPTAQKLTKKSGKKGKKAPMKLAQPPPPPPPPEAVEDYSYEDEEDFE</sequence>
<feature type="compositionally biased region" description="Acidic residues" evidence="1">
    <location>
        <begin position="360"/>
        <end position="373"/>
    </location>
</feature>
<proteinExistence type="predicted"/>